<evidence type="ECO:0000313" key="4">
    <source>
        <dbReference type="EMBL" id="THD69570.1"/>
    </source>
</evidence>
<evidence type="ECO:0000259" key="3">
    <source>
        <dbReference type="Pfam" id="PF14349"/>
    </source>
</evidence>
<organism evidence="4 5">
    <name type="scientific">Robertkochia marina</name>
    <dbReference type="NCBI Taxonomy" id="1227945"/>
    <lineage>
        <taxon>Bacteria</taxon>
        <taxon>Pseudomonadati</taxon>
        <taxon>Bacteroidota</taxon>
        <taxon>Flavobacteriia</taxon>
        <taxon>Flavobacteriales</taxon>
        <taxon>Flavobacteriaceae</taxon>
        <taxon>Robertkochia</taxon>
    </lineage>
</organism>
<dbReference type="EMBL" id="SSMC01000001">
    <property type="protein sequence ID" value="THD69570.1"/>
    <property type="molecule type" value="Genomic_DNA"/>
</dbReference>
<dbReference type="OrthoDB" id="9806090at2"/>
<sequence length="2368" mass="266572">MKSANKLLNQLKKAVFTILCVFVGVLSYAQETDPQPQDSVQTGVSLGKIKLKNPADIISKYTYDPALDRYIYTEKVGAFDTRYPLILTPDQYRELILKQEMRSYFHEKIDAVTGRSGDEEGQKNLLPSFYVNSDFFQSVFGGNTIEVIPQGSVAMDLGLRYQKNDNPALSPRNRSNFSFDFDQRISLSLLGKIGTRLNINAQYDTEATFDFQNLIKMEYTPTEDEILQKIEIGNVSMPINSSLIKGAQSLFGVKTQLQFGNTTVTGVFSEQRSQSRNITAQGGGTINEFEILALDYDEDRHFFLSQFFRDQYDTALENYPFIRSQVQITRIEVWVTNRIQRTENVRNVVAVQDLGEPTPENTRINANAPAGFFALGNNLPRNDANAYNPLNMGGAGSALNDNIRDIATVQQGFNTGAYMTNQGFDYAILENARKLQEGRDFKLDTQLGYISLTQKLSNDEVLAVAYQYTYNGEVYQVGEFANDGVNATTFESTNGIVSAVNPQALVLKMLKSNITNVNDPVWDLMMKNIYATGAYQLLQEDFRMNLLYVDPSPVNYISPVDETTWPQGLEERILLDVFNLDRLNIYNDPQNGGDGFFDFLPGITVDTQNGRIIFTKVEPFGEYLYDLLGDGANYDDPNFTPNNPNQERYVFRDLYKLTKAAALEEADKNKFMLKGRYKAESSGGIPIGAFNVPRGSVQVRAGGRLLQEGIDYTVNYQAGTVQILDEGLRASNVPIEVSVENNAVFGQQTRRFSGLNIEHRFGKKLTLGGTLLNLNERPLTQKANFGVEPVNNTIVGVNLNYSTEMPFMTRLVNKLPNIDTDAPSNISVRSDFAYLLPGSPKNADFNGETTSYLDDFEGAQAFIDIRSALAWSLASAPLGYGGELENNNLASGGQRAKMSWYTIDPIFYSSQRPDGVTNADLSDNRTRRIFIDEIFPQQDVAQGQTLVQPTLDVVYYPDTKGPYNANNSFDALSADQRWGGIMRSVSSTNFEQANVEYIQFWLLDPYYQDGVQPGQGGELVFNLGNINEDILKDGRKQYENGLPVTDNPALVNTTSFGKVPASQSLVYAFDADTANRSIQDAGFDGLLDDEEAVIYGNNGPDPALDNYEFYLSRSGGIQERYFNYNNPQGNSPVNVDNTSRGATTLPDVEDINRDLTMNTVDSYFQYRIPITPNIQRTDDYVSDIREVDIQTPDNQQYRVRWIQFKVPIDDFDEAIGGITDIRSISYMRMFLTGFAEPVTLRFGTLDLVRGDWRNFTRSFQEETDPNPEDDGTFVDVNTVNILENEQRTPIPYRLPPGVFREQLNNNNTIVRQNEQSLSFAVCDLEPTDSRGVFKNVNIDIRQYKRLKMFMHAEAFNNVSLRDRELVGFLRFGTDFSENYYQVEVPLRVTPPGTSDPAGIWPEENSIDLLMSVLSDVKSQAIASGSLQQLTFYDEQGNPVPEFAPRQIGEQRIGIKGNPSIGNIRAVMVGVKNPSQTLGDDVCGEVWFNELRLAELDNEGGWAAITTIDANLADFANISATGSMSTSGFGALDQLPNDRAREDVQQYNLNTNVNLGQLLPKNWGIQVPLNYSVSEALITPEFDPLYQDLKLDDRIAAAATPQEAQIIEEQAQDYTKRKSINLIGVRKARGEEQRADFFDIENFTFNYAYNQTDHRDFEIENFRDQNVKTGVLYSYNFEPAEVVPFKNADSILKGAYWQWLKDFNFNLLPTSISANTGYTRTFNRQSFRQVLGFGGGADLLGLPELQQRNYLYDWQFALNYNLSRSLQLNFTASNNNIVRNYFTQDTNGDRIVDPALGLWDDFWNTGDPNRRNQQLQLNYTLPFNKIPLLNFIDATYSYTGDFNWQRGSDVLNQVAGEDLNTVQNASTHDINAALGMDRLYSYLGLVQKDGSGTSARRQGRSAIPDQDGGRDERGPVNVNKKYGFRNTVVGLVTMLKRINMTYTNNRGKLLPGYTQSIGFLGTLRPSPGFVFGSQAEVRYEAARKGWLTTFPEFNQQYTQSEREQLNVTANLEPLPELTIDLVADRTFSENYSENYNVTDLDGDGLLDYNPLIQNRFGDFSISGIMLKTSFSSQSQDNSDLFNEFSANRLLIAQRLAGQPADPNATEFPAGYGPTNQSVLLPAFVAAYTGQDANDVALKAFRDVPLPNWTMKYTGLMRMGWFREKFRRFSLTHAYRSSYSINGFRANLDYEDGTGFDQAGNFKNEILYTNATLIEMFNPLVRVDFEMKNSVSIQAELRKDRALALSFDNNLLTEQWGDEYVVGLGYRFSDVRLPTNIGGRQTILRGDINLKADLSLRDNVTVIRNLDINTNQVTAGQNIWALKFTADYALTKSLNVLFFYDHTFSQFKVSTAFPQTTIRSGFTLRYNFGN</sequence>
<feature type="domain" description="Gliding motility protein SprA N-terminal" evidence="3">
    <location>
        <begin position="55"/>
        <end position="449"/>
    </location>
</feature>
<reference evidence="4 5" key="1">
    <citation type="submission" date="2019-04" db="EMBL/GenBank/DDBJ databases">
        <title>Draft genome sequence of Robertkochia marina CC-AMO-30D.</title>
        <authorList>
            <person name="Hameed A."/>
            <person name="Lin S.-Y."/>
            <person name="Shahina M."/>
            <person name="Lai W.-A."/>
            <person name="Young C.-C."/>
        </authorList>
    </citation>
    <scope>NUCLEOTIDE SEQUENCE [LARGE SCALE GENOMIC DNA]</scope>
    <source>
        <strain evidence="4 5">CC-AMO-30D</strain>
    </source>
</reference>
<evidence type="ECO:0000256" key="1">
    <source>
        <dbReference type="SAM" id="MobiDB-lite"/>
    </source>
</evidence>
<feature type="region of interest" description="Disordered" evidence="1">
    <location>
        <begin position="1889"/>
        <end position="1915"/>
    </location>
</feature>
<evidence type="ECO:0000313" key="5">
    <source>
        <dbReference type="Proteomes" id="UP000305939"/>
    </source>
</evidence>
<feature type="signal peptide" evidence="2">
    <location>
        <begin position="1"/>
        <end position="29"/>
    </location>
</feature>
<name>A0A4S3M3W8_9FLAO</name>
<dbReference type="NCBIfam" id="TIGR04189">
    <property type="entry name" value="surface_SprA"/>
    <property type="match status" value="1"/>
</dbReference>
<keyword evidence="5" id="KW-1185">Reference proteome</keyword>
<feature type="domain" description="Gliding motility protein SprA N-terminal" evidence="3">
    <location>
        <begin position="1096"/>
        <end position="1593"/>
    </location>
</feature>
<dbReference type="InterPro" id="IPR026377">
    <property type="entry name" value="Cell_surface_SprA"/>
</dbReference>
<gene>
    <name evidence="4" type="primary">sprA</name>
    <name evidence="4" type="ORF">E7Z59_04390</name>
</gene>
<protein>
    <submittedName>
        <fullName evidence="4">Cell surface protein SprA</fullName>
    </submittedName>
</protein>
<proteinExistence type="predicted"/>
<keyword evidence="2" id="KW-0732">Signal</keyword>
<dbReference type="Proteomes" id="UP000305939">
    <property type="component" value="Unassembled WGS sequence"/>
</dbReference>
<accession>A0A4S3M3W8</accession>
<comment type="caution">
    <text evidence="4">The sequence shown here is derived from an EMBL/GenBank/DDBJ whole genome shotgun (WGS) entry which is preliminary data.</text>
</comment>
<evidence type="ECO:0000256" key="2">
    <source>
        <dbReference type="SAM" id="SignalP"/>
    </source>
</evidence>
<dbReference type="Pfam" id="PF14349">
    <property type="entry name" value="SprA_N"/>
    <property type="match status" value="2"/>
</dbReference>
<dbReference type="InterPro" id="IPR025684">
    <property type="entry name" value="SprA_N_dom"/>
</dbReference>
<feature type="chain" id="PRO_5020609121" evidence="2">
    <location>
        <begin position="30"/>
        <end position="2368"/>
    </location>
</feature>